<dbReference type="InterPro" id="IPR008780">
    <property type="entry name" value="Plasmodium_Vir"/>
</dbReference>
<accession>A0A1B1DXE9</accession>
<name>A0A1B1DXE9_9APIC</name>
<dbReference type="AlphaFoldDB" id="A0A1B1DXE9"/>
<dbReference type="Pfam" id="PF05795">
    <property type="entry name" value="Plasmodium_Vir"/>
    <property type="match status" value="2"/>
</dbReference>
<dbReference type="VEuPathDB" id="PlasmoDB:PCOAH_00019170"/>
<keyword evidence="2" id="KW-1185">Reference proteome</keyword>
<proteinExistence type="predicted"/>
<dbReference type="KEGG" id="pcot:PCOAH_00019170"/>
<dbReference type="RefSeq" id="XP_019914133.1">
    <property type="nucleotide sequence ID" value="XM_020058726.1"/>
</dbReference>
<evidence type="ECO:0000313" key="1">
    <source>
        <dbReference type="EMBL" id="ANQ07438.1"/>
    </source>
</evidence>
<sequence>MDELPSEKVYNTFNSGNTTCSSWPMLSGRSEVIWKDKLNEYPSIRSRMEDMMRAACYVSEEVARGKSENDLCGSLYFWLGDIVHKNLGGRSTFSQVMDEIYQTIRGCITKYNCNIIYKGTSQSEFKKRKDVFDYSKDYETINLKLGEGASNCGEKIYTYLGRVVPSYKALSGYCGRQSEGDQYCKELGDIFIGNKDPEQLKSQCESLKNAARERAENCFKDLPSQKIYNELEQRKGCPTLPGGQKCCSKVESGKNRDLEDTLGIYTYSKNYAKEITGNWYHASEIGGDTLSHEERCKFLYYWTGTKIKEKVGRRATLESAMKEIYEHLARFACNNRCTNFYDDNSSLIIFENGKKLFDYYYDYAALKQSTDCNAILCSSTYEQYLEEAKKAYSTISGICNNGGSSGIYCSEFKSKVTKGDISEPTDLICRSVGQPQIAVLPATLGSTEEVSGTPGPERGKHNKIYFKLNKTTS</sequence>
<evidence type="ECO:0000313" key="2">
    <source>
        <dbReference type="Proteomes" id="UP000092716"/>
    </source>
</evidence>
<dbReference type="OrthoDB" id="383226at2759"/>
<reference evidence="2" key="1">
    <citation type="submission" date="2016-06" db="EMBL/GenBank/DDBJ databases">
        <title>First high quality genome sequence of Plasmodium coatneyi using continuous long reads from single molecule, real-time sequencing.</title>
        <authorList>
            <person name="Chien J.-T."/>
            <person name="Pakala S.B."/>
            <person name="Geraldo J.A."/>
            <person name="Lapp S.A."/>
            <person name="Barnwell J.W."/>
            <person name="Kissinger J.C."/>
            <person name="Galinski M.R."/>
            <person name="Humphrey J.C."/>
        </authorList>
    </citation>
    <scope>NUCLEOTIDE SEQUENCE [LARGE SCALE GENOMIC DNA]</scope>
    <source>
        <strain evidence="2">Hackeri</strain>
    </source>
</reference>
<dbReference type="EMBL" id="CP016245">
    <property type="protein sequence ID" value="ANQ07438.1"/>
    <property type="molecule type" value="Genomic_DNA"/>
</dbReference>
<protein>
    <submittedName>
        <fullName evidence="1">KIR protein</fullName>
    </submittedName>
</protein>
<dbReference type="Proteomes" id="UP000092716">
    <property type="component" value="Chromosome 7"/>
</dbReference>
<organism evidence="1 2">
    <name type="scientific">Plasmodium coatneyi</name>
    <dbReference type="NCBI Taxonomy" id="208452"/>
    <lineage>
        <taxon>Eukaryota</taxon>
        <taxon>Sar</taxon>
        <taxon>Alveolata</taxon>
        <taxon>Apicomplexa</taxon>
        <taxon>Aconoidasida</taxon>
        <taxon>Haemosporida</taxon>
        <taxon>Plasmodiidae</taxon>
        <taxon>Plasmodium</taxon>
    </lineage>
</organism>
<dbReference type="GeneID" id="30908643"/>
<gene>
    <name evidence="1" type="ORF">PCOAH_00019170</name>
</gene>